<dbReference type="InterPro" id="IPR025201">
    <property type="entry name" value="KdpD_TM"/>
</dbReference>
<keyword evidence="15" id="KW-0614">Plasmid</keyword>
<dbReference type="GO" id="GO:0005524">
    <property type="term" value="F:ATP binding"/>
    <property type="evidence" value="ECO:0007669"/>
    <property type="project" value="UniProtKB-KW"/>
</dbReference>
<geneLocation type="plasmid" evidence="15 16">
    <name>pRHL1</name>
</geneLocation>
<evidence type="ECO:0000313" key="16">
    <source>
        <dbReference type="Proteomes" id="UP000008710"/>
    </source>
</evidence>
<evidence type="ECO:0000259" key="14">
    <source>
        <dbReference type="Pfam" id="PF13493"/>
    </source>
</evidence>
<keyword evidence="8 12" id="KW-1133">Transmembrane helix</keyword>
<name>Q0RY64_RHOJR</name>
<dbReference type="InterPro" id="IPR038318">
    <property type="entry name" value="KdpD_sf"/>
</dbReference>
<feature type="domain" description="Sensor protein KdpD transmembrane" evidence="14">
    <location>
        <begin position="212"/>
        <end position="318"/>
    </location>
</feature>
<sequence>MSILSGAWTGLLGSGEDAGLVISAQNSKLPRGHAGACASAGAGDTVDAALAKYRADQEITDLWEARERVVVAVTGGPESETLVRRASRIASKASAELLVVHVVRGDGLAGVSAATMATIRRLATDLGASVHTIVGDDVPDALLEFARSVNATQLVLGTSRHSRLARIFEEGIGATVVRESGPIDVHMVTHPHANRRWRVPVVGTGPRIAASWLAAVALPAAASALMSLPGDRLGTSGVSALFFVVALLGGVAPAALSAIVSGLLLNYFFIPPVHTFTIAEPDNLLTLVVLLLVAVAVAVAVAALVDAAARRTRQARRASREAGAAQPVRRVGAPWQRPCGSARPGSGNLRPTRGDRPAPRRPGVLGGRRPGDRGGGGHGLRGR</sequence>
<dbReference type="HOGENOM" id="CLU_721362_0_0_11"/>
<gene>
    <name evidence="15" type="ordered locus">RHA1_ro08728</name>
</gene>
<dbReference type="InterPro" id="IPR006016">
    <property type="entry name" value="UspA"/>
</dbReference>
<keyword evidence="10 12" id="KW-0472">Membrane</keyword>
<dbReference type="CDD" id="cd01987">
    <property type="entry name" value="USP_KdpD-like"/>
    <property type="match status" value="1"/>
</dbReference>
<evidence type="ECO:0000256" key="12">
    <source>
        <dbReference type="SAM" id="Phobius"/>
    </source>
</evidence>
<evidence type="ECO:0000256" key="2">
    <source>
        <dbReference type="ARBA" id="ARBA00022553"/>
    </source>
</evidence>
<evidence type="ECO:0000256" key="7">
    <source>
        <dbReference type="ARBA" id="ARBA00022840"/>
    </source>
</evidence>
<protein>
    <submittedName>
        <fullName evidence="15">Probable sensor histidine kinase KdpD</fullName>
        <ecNumber evidence="15">2.7.3.-</ecNumber>
    </submittedName>
</protein>
<evidence type="ECO:0000256" key="9">
    <source>
        <dbReference type="ARBA" id="ARBA00023012"/>
    </source>
</evidence>
<keyword evidence="6 15" id="KW-0418">Kinase</keyword>
<dbReference type="AlphaFoldDB" id="Q0RY64"/>
<keyword evidence="9" id="KW-0902">Two-component regulatory system</keyword>
<comment type="subcellular location">
    <subcellularLocation>
        <location evidence="1">Membrane</location>
        <topology evidence="1">Multi-pass membrane protein</topology>
    </subcellularLocation>
</comment>
<dbReference type="Gene3D" id="1.20.120.620">
    <property type="entry name" value="Backbone structure of the membrane domain of e. Coli histidine kinase receptor kdpd"/>
    <property type="match status" value="1"/>
</dbReference>
<dbReference type="PATRIC" id="fig|101510.16.peg.8063"/>
<dbReference type="EC" id="2.7.3.-" evidence="15"/>
<dbReference type="FunFam" id="3.40.50.620:FF:000112">
    <property type="entry name" value="Sensor histidine kinase KdpD"/>
    <property type="match status" value="1"/>
</dbReference>
<evidence type="ECO:0000259" key="13">
    <source>
        <dbReference type="Pfam" id="PF00582"/>
    </source>
</evidence>
<feature type="region of interest" description="Disordered" evidence="11">
    <location>
        <begin position="317"/>
        <end position="383"/>
    </location>
</feature>
<accession>Q0RY64</accession>
<dbReference type="Pfam" id="PF00582">
    <property type="entry name" value="Usp"/>
    <property type="match status" value="1"/>
</dbReference>
<keyword evidence="4 12" id="KW-0812">Transmembrane</keyword>
<evidence type="ECO:0000256" key="8">
    <source>
        <dbReference type="ARBA" id="ARBA00022989"/>
    </source>
</evidence>
<dbReference type="EMBL" id="CP000432">
    <property type="protein sequence ID" value="ABG99772.1"/>
    <property type="molecule type" value="Genomic_DNA"/>
</dbReference>
<dbReference type="SUPFAM" id="SSF52402">
    <property type="entry name" value="Adenine nucleotide alpha hydrolases-like"/>
    <property type="match status" value="1"/>
</dbReference>
<dbReference type="GO" id="GO:0005886">
    <property type="term" value="C:plasma membrane"/>
    <property type="evidence" value="ECO:0007669"/>
    <property type="project" value="TreeGrafter"/>
</dbReference>
<evidence type="ECO:0000256" key="4">
    <source>
        <dbReference type="ARBA" id="ARBA00022692"/>
    </source>
</evidence>
<evidence type="ECO:0000256" key="11">
    <source>
        <dbReference type="SAM" id="MobiDB-lite"/>
    </source>
</evidence>
<keyword evidence="3 15" id="KW-0808">Transferase</keyword>
<evidence type="ECO:0000256" key="5">
    <source>
        <dbReference type="ARBA" id="ARBA00022741"/>
    </source>
</evidence>
<dbReference type="PANTHER" id="PTHR45569">
    <property type="entry name" value="SENSOR PROTEIN KDPD"/>
    <property type="match status" value="1"/>
</dbReference>
<reference evidence="16" key="1">
    <citation type="journal article" date="2006" name="Proc. Natl. Acad. Sci. U.S.A.">
        <title>The complete genome of Rhodococcus sp. RHA1 provides insights into a catabolic powerhouse.</title>
        <authorList>
            <person name="McLeod M.P."/>
            <person name="Warren R.L."/>
            <person name="Hsiao W.W.L."/>
            <person name="Araki N."/>
            <person name="Myhre M."/>
            <person name="Fernandes C."/>
            <person name="Miyazawa D."/>
            <person name="Wong W."/>
            <person name="Lillquist A.L."/>
            <person name="Wang D."/>
            <person name="Dosanjh M."/>
            <person name="Hara H."/>
            <person name="Petrescu A."/>
            <person name="Morin R.D."/>
            <person name="Yang G."/>
            <person name="Stott J.M."/>
            <person name="Schein J.E."/>
            <person name="Shin H."/>
            <person name="Smailus D."/>
            <person name="Siddiqui A.S."/>
            <person name="Marra M.A."/>
            <person name="Jones S.J.M."/>
            <person name="Holt R."/>
            <person name="Brinkman F.S.L."/>
            <person name="Miyauchi K."/>
            <person name="Fukuda M."/>
            <person name="Davies J.E."/>
            <person name="Mohn W.W."/>
            <person name="Eltis L.D."/>
        </authorList>
    </citation>
    <scope>NUCLEOTIDE SEQUENCE [LARGE SCALE GENOMIC DNA]</scope>
    <source>
        <strain evidence="16">RHA1</strain>
    </source>
</reference>
<feature type="transmembrane region" description="Helical" evidence="12">
    <location>
        <begin position="240"/>
        <end position="264"/>
    </location>
</feature>
<evidence type="ECO:0000256" key="1">
    <source>
        <dbReference type="ARBA" id="ARBA00004141"/>
    </source>
</evidence>
<evidence type="ECO:0000256" key="10">
    <source>
        <dbReference type="ARBA" id="ARBA00023136"/>
    </source>
</evidence>
<dbReference type="PANTHER" id="PTHR45569:SF1">
    <property type="entry name" value="SENSOR PROTEIN KDPD"/>
    <property type="match status" value="1"/>
</dbReference>
<feature type="compositionally biased region" description="Gly residues" evidence="11">
    <location>
        <begin position="364"/>
        <end position="383"/>
    </location>
</feature>
<organism evidence="15 16">
    <name type="scientific">Rhodococcus jostii (strain RHA1)</name>
    <dbReference type="NCBI Taxonomy" id="101510"/>
    <lineage>
        <taxon>Bacteria</taxon>
        <taxon>Bacillati</taxon>
        <taxon>Actinomycetota</taxon>
        <taxon>Actinomycetes</taxon>
        <taxon>Mycobacteriales</taxon>
        <taxon>Nocardiaceae</taxon>
        <taxon>Rhodococcus</taxon>
    </lineage>
</organism>
<dbReference type="KEGG" id="rha:RHA1_ro08728"/>
<feature type="transmembrane region" description="Helical" evidence="12">
    <location>
        <begin position="209"/>
        <end position="228"/>
    </location>
</feature>
<dbReference type="GO" id="GO:0000155">
    <property type="term" value="F:phosphorelay sensor kinase activity"/>
    <property type="evidence" value="ECO:0007669"/>
    <property type="project" value="TreeGrafter"/>
</dbReference>
<evidence type="ECO:0000256" key="3">
    <source>
        <dbReference type="ARBA" id="ARBA00022679"/>
    </source>
</evidence>
<dbReference type="InterPro" id="IPR014729">
    <property type="entry name" value="Rossmann-like_a/b/a_fold"/>
</dbReference>
<keyword evidence="2" id="KW-0597">Phosphoprotein</keyword>
<dbReference type="InterPro" id="IPR052023">
    <property type="entry name" value="Histidine_kinase_KdpD"/>
</dbReference>
<evidence type="ECO:0000313" key="15">
    <source>
        <dbReference type="EMBL" id="ABG99772.1"/>
    </source>
</evidence>
<feature type="domain" description="UspA" evidence="13">
    <location>
        <begin position="67"/>
        <end position="188"/>
    </location>
</feature>
<keyword evidence="5" id="KW-0547">Nucleotide-binding</keyword>
<feature type="transmembrane region" description="Helical" evidence="12">
    <location>
        <begin position="284"/>
        <end position="309"/>
    </location>
</feature>
<dbReference type="Gene3D" id="3.40.50.620">
    <property type="entry name" value="HUPs"/>
    <property type="match status" value="1"/>
</dbReference>
<dbReference type="Proteomes" id="UP000008710">
    <property type="component" value="Plasmid pRHL1"/>
</dbReference>
<proteinExistence type="predicted"/>
<keyword evidence="7" id="KW-0067">ATP-binding</keyword>
<evidence type="ECO:0000256" key="6">
    <source>
        <dbReference type="ARBA" id="ARBA00022777"/>
    </source>
</evidence>
<dbReference type="Pfam" id="PF13493">
    <property type="entry name" value="DUF4118"/>
    <property type="match status" value="1"/>
</dbReference>